<dbReference type="PANTHER" id="PTHR33356">
    <property type="entry name" value="TIP41-LIKE PROTEIN"/>
    <property type="match status" value="1"/>
</dbReference>
<dbReference type="Proteomes" id="UP000237347">
    <property type="component" value="Unassembled WGS sequence"/>
</dbReference>
<comment type="caution">
    <text evidence="1">The sequence shown here is derived from an EMBL/GenBank/DDBJ whole genome shotgun (WGS) entry which is preliminary data.</text>
</comment>
<proteinExistence type="predicted"/>
<organism evidence="1 2">
    <name type="scientific">Quercus suber</name>
    <name type="common">Cork oak</name>
    <dbReference type="NCBI Taxonomy" id="58331"/>
    <lineage>
        <taxon>Eukaryota</taxon>
        <taxon>Viridiplantae</taxon>
        <taxon>Streptophyta</taxon>
        <taxon>Embryophyta</taxon>
        <taxon>Tracheophyta</taxon>
        <taxon>Spermatophyta</taxon>
        <taxon>Magnoliopsida</taxon>
        <taxon>eudicotyledons</taxon>
        <taxon>Gunneridae</taxon>
        <taxon>Pentapetalae</taxon>
        <taxon>rosids</taxon>
        <taxon>fabids</taxon>
        <taxon>Fagales</taxon>
        <taxon>Fagaceae</taxon>
        <taxon>Quercus</taxon>
    </lineage>
</organism>
<dbReference type="EMBL" id="PKMF04001101">
    <property type="protein sequence ID" value="KAK7814423.1"/>
    <property type="molecule type" value="Genomic_DNA"/>
</dbReference>
<dbReference type="PANTHER" id="PTHR33356:SF17">
    <property type="entry name" value="TPX2 CENTRAL DOMAIN-CONTAINING PROTEIN"/>
    <property type="match status" value="1"/>
</dbReference>
<sequence length="150" mass="17111">MRVEEVVLGLWVCLRLHGLHYKHSNKIKCQIPVVQYESCVLVSGSNTSVKRECAGTGLSNSFSPSQVVQALNLNFDDMNGHVQPRFYTGFTSDHDAIVARRNALLAQQRRSLRTEGALNHEVHLPQEWTKRCNCSVFILEFFCWTQKAVY</sequence>
<evidence type="ECO:0000313" key="2">
    <source>
        <dbReference type="Proteomes" id="UP000237347"/>
    </source>
</evidence>
<name>A0AAW0IJW3_QUESU</name>
<accession>A0AAW0IJW3</accession>
<protein>
    <submittedName>
        <fullName evidence="1">Uncharacterized protein</fullName>
    </submittedName>
</protein>
<keyword evidence="2" id="KW-1185">Reference proteome</keyword>
<gene>
    <name evidence="1" type="ORF">CFP56_003092</name>
</gene>
<reference evidence="1 2" key="1">
    <citation type="journal article" date="2018" name="Sci. Data">
        <title>The draft genome sequence of cork oak.</title>
        <authorList>
            <person name="Ramos A.M."/>
            <person name="Usie A."/>
            <person name="Barbosa P."/>
            <person name="Barros P.M."/>
            <person name="Capote T."/>
            <person name="Chaves I."/>
            <person name="Simoes F."/>
            <person name="Abreu I."/>
            <person name="Carrasquinho I."/>
            <person name="Faro C."/>
            <person name="Guimaraes J.B."/>
            <person name="Mendonca D."/>
            <person name="Nobrega F."/>
            <person name="Rodrigues L."/>
            <person name="Saibo N.J.M."/>
            <person name="Varela M.C."/>
            <person name="Egas C."/>
            <person name="Matos J."/>
            <person name="Miguel C.M."/>
            <person name="Oliveira M.M."/>
            <person name="Ricardo C.P."/>
            <person name="Goncalves S."/>
        </authorList>
    </citation>
    <scope>NUCLEOTIDE SEQUENCE [LARGE SCALE GENOMIC DNA]</scope>
    <source>
        <strain evidence="2">cv. HL8</strain>
    </source>
</reference>
<dbReference type="AlphaFoldDB" id="A0AAW0IJW3"/>
<evidence type="ECO:0000313" key="1">
    <source>
        <dbReference type="EMBL" id="KAK7814423.1"/>
    </source>
</evidence>